<gene>
    <name evidence="1" type="primary">21</name>
    <name evidence="1" type="ORF">SEA_SONALI_21</name>
</gene>
<keyword evidence="2" id="KW-1185">Reference proteome</keyword>
<evidence type="ECO:0000313" key="1">
    <source>
        <dbReference type="EMBL" id="QAY16133.1"/>
    </source>
</evidence>
<dbReference type="GeneID" id="55011112"/>
<proteinExistence type="predicted"/>
<protein>
    <recommendedName>
        <fullName evidence="3">Minor tail protein</fullName>
    </recommendedName>
</protein>
<evidence type="ECO:0008006" key="3">
    <source>
        <dbReference type="Google" id="ProtNLM"/>
    </source>
</evidence>
<dbReference type="Proteomes" id="UP000289206">
    <property type="component" value="Segment"/>
</dbReference>
<dbReference type="KEGG" id="vg:55011112"/>
<reference evidence="1 2" key="1">
    <citation type="submission" date="2019-01" db="EMBL/GenBank/DDBJ databases">
        <authorList>
            <person name="Adair T.L."/>
            <person name="Lucas L.G."/>
            <person name="Young A.M."/>
            <person name="Antrich S.C."/>
            <person name="Baird A.G."/>
            <person name="Dunn E.L."/>
            <person name="Fernandes B.I."/>
            <person name="Fraley E.G."/>
            <person name="Ghanem A.X."/>
            <person name="Gilbert M.G."/>
            <person name="Morris T.B."/>
            <person name="Nortch B.D."/>
            <person name="Overcash M.E."/>
            <person name="Pavleszek K.E."/>
            <person name="Pellegrini L.I.O."/>
            <person name="Pham L.T."/>
            <person name="Rule L.S."/>
            <person name="Schultz E.M."/>
            <person name="Smith J."/>
            <person name="Thong B.J."/>
            <person name="Turner H.A."/>
            <person name="Walker G."/>
            <person name="Whitaker Z.J."/>
            <person name="Wilsey R.N."/>
            <person name="Yanney R.L."/>
            <person name="Klyczek K."/>
            <person name="Garlena R.A."/>
            <person name="Russell D.A."/>
            <person name="Pope W.H."/>
            <person name="Jacobs-Sera D."/>
            <person name="Hatfull G.F."/>
        </authorList>
    </citation>
    <scope>NUCLEOTIDE SEQUENCE [LARGE SCALE GENOMIC DNA]</scope>
</reference>
<dbReference type="RefSeq" id="YP_009819694.1">
    <property type="nucleotide sequence ID" value="NC_048152.1"/>
</dbReference>
<evidence type="ECO:0000313" key="2">
    <source>
        <dbReference type="Proteomes" id="UP000289206"/>
    </source>
</evidence>
<sequence>MALSSIPFAMQNQAHNADLFRQALSSLIPNTGGVVEVGDLLVTQTGTPSMGVQIAAGRAWVKGTEGGDLSGKTYGKQGLYFALNDAAVTKTITTANATNPRIDVAYIAVKDTQYSGVLDNIDFGIATGTPAASPVAPSVPANALALANIAVAANATSITNANITTLAGPIGGANLLTGAVPAVSNFTPSGYWYAIPFGARKLVIGQFQLVRTNSTLSVPGGGVSYTSIGTVAPSSMFAPVGTPSIQINAFLSGGGSSADLQCNFNPNTGFLQARGDGATVSWIVGAQVSLQVSYIA</sequence>
<dbReference type="EMBL" id="MK411746">
    <property type="protein sequence ID" value="QAY16133.1"/>
    <property type="molecule type" value="Genomic_DNA"/>
</dbReference>
<organism evidence="1 2">
    <name type="scientific">Arthrobacter phage Sonali</name>
    <dbReference type="NCBI Taxonomy" id="2510495"/>
    <lineage>
        <taxon>Viruses</taxon>
        <taxon>Duplodnaviria</taxon>
        <taxon>Heunggongvirae</taxon>
        <taxon>Uroviricota</taxon>
        <taxon>Caudoviricetes</taxon>
        <taxon>Sonalivirus</taxon>
        <taxon>Sonalivirus sonali</taxon>
    </lineage>
</organism>
<name>A0A411CQY2_9CAUD</name>
<accession>A0A411CQY2</accession>